<dbReference type="EMBL" id="LQOM01000011">
    <property type="protein sequence ID" value="ORV19082.1"/>
    <property type="molecule type" value="Genomic_DNA"/>
</dbReference>
<keyword evidence="4" id="KW-1185">Reference proteome</keyword>
<evidence type="ECO:0000313" key="2">
    <source>
        <dbReference type="EMBL" id="ORV19082.1"/>
    </source>
</evidence>
<dbReference type="Proteomes" id="UP000230971">
    <property type="component" value="Unassembled WGS sequence"/>
</dbReference>
<evidence type="ECO:0000313" key="4">
    <source>
        <dbReference type="Proteomes" id="UP000193907"/>
    </source>
</evidence>
<dbReference type="NCBIfam" id="NF040652">
    <property type="entry name" value="Mbox_reg_Rv1535"/>
    <property type="match status" value="1"/>
</dbReference>
<feature type="compositionally biased region" description="Low complexity" evidence="1">
    <location>
        <begin position="21"/>
        <end position="34"/>
    </location>
</feature>
<gene>
    <name evidence="2" type="ORF">AWB95_02135</name>
    <name evidence="3" type="ORF">CQY23_14680</name>
</gene>
<accession>A0A1X1RWB3</accession>
<sequence length="77" mass="8136">MTAVLYDDVVTATPTPKLRVVPAPKPAAAPASKQASRRPDRPFGGDPLVDGAARLLCVPLRQLYAALWRAGILEVSA</sequence>
<organism evidence="2 4">
    <name type="scientific">Mycobacterium celatum</name>
    <dbReference type="NCBI Taxonomy" id="28045"/>
    <lineage>
        <taxon>Bacteria</taxon>
        <taxon>Bacillati</taxon>
        <taxon>Actinomycetota</taxon>
        <taxon>Actinomycetes</taxon>
        <taxon>Mycobacteriales</taxon>
        <taxon>Mycobacteriaceae</taxon>
        <taxon>Mycobacterium</taxon>
    </lineage>
</organism>
<dbReference type="NCBIfam" id="NF040653">
    <property type="entry name" value="Rv1535_dom"/>
    <property type="match status" value="1"/>
</dbReference>
<reference evidence="3 5" key="2">
    <citation type="journal article" date="2017" name="Infect. Genet. Evol.">
        <title>The new phylogeny of the genus Mycobacterium: The old and the news.</title>
        <authorList>
            <person name="Tortoli E."/>
            <person name="Fedrizzi T."/>
            <person name="Meehan C.J."/>
            <person name="Trovato A."/>
            <person name="Grottola A."/>
            <person name="Giacobazzi E."/>
            <person name="Serpini G.F."/>
            <person name="Tagliazucchi S."/>
            <person name="Fabio A."/>
            <person name="Bettua C."/>
            <person name="Bertorelli R."/>
            <person name="Frascaro F."/>
            <person name="De Sanctis V."/>
            <person name="Pecorari M."/>
            <person name="Jousson O."/>
            <person name="Segata N."/>
            <person name="Cirillo D.M."/>
        </authorList>
    </citation>
    <scope>NUCLEOTIDE SEQUENCE [LARGE SCALE GENOMIC DNA]</scope>
    <source>
        <strain evidence="3 5">NCTC 12882</strain>
    </source>
</reference>
<reference evidence="2 4" key="1">
    <citation type="submission" date="2016-01" db="EMBL/GenBank/DDBJ databases">
        <title>The new phylogeny of the genus Mycobacterium.</title>
        <authorList>
            <person name="Tarcisio F."/>
            <person name="Conor M."/>
            <person name="Antonella G."/>
            <person name="Elisabetta G."/>
            <person name="Giulia F.S."/>
            <person name="Sara T."/>
            <person name="Anna F."/>
            <person name="Clotilde B."/>
            <person name="Roberto B."/>
            <person name="Veronica D.S."/>
            <person name="Fabio R."/>
            <person name="Monica P."/>
            <person name="Olivier J."/>
            <person name="Enrico T."/>
            <person name="Nicola S."/>
        </authorList>
    </citation>
    <scope>NUCLEOTIDE SEQUENCE [LARGE SCALE GENOMIC DNA]</scope>
    <source>
        <strain evidence="2 4">DSM 44243</strain>
    </source>
</reference>
<proteinExistence type="predicted"/>
<evidence type="ECO:0000313" key="5">
    <source>
        <dbReference type="Proteomes" id="UP000230971"/>
    </source>
</evidence>
<evidence type="ECO:0000313" key="3">
    <source>
        <dbReference type="EMBL" id="PIB78310.1"/>
    </source>
</evidence>
<dbReference type="EMBL" id="PDKV01000017">
    <property type="protein sequence ID" value="PIB78310.1"/>
    <property type="molecule type" value="Genomic_DNA"/>
</dbReference>
<dbReference type="OrthoDB" id="4561580at2"/>
<name>A0A1X1RWB3_MYCCE</name>
<comment type="caution">
    <text evidence="2">The sequence shown here is derived from an EMBL/GenBank/DDBJ whole genome shotgun (WGS) entry which is preliminary data.</text>
</comment>
<dbReference type="Proteomes" id="UP000193907">
    <property type="component" value="Unassembled WGS sequence"/>
</dbReference>
<dbReference type="AlphaFoldDB" id="A0A1X1RWB3"/>
<dbReference type="RefSeq" id="WP_085167508.1">
    <property type="nucleotide sequence ID" value="NZ_LQOM01000011.1"/>
</dbReference>
<protein>
    <submittedName>
        <fullName evidence="2">Uncharacterized protein</fullName>
    </submittedName>
</protein>
<feature type="region of interest" description="Disordered" evidence="1">
    <location>
        <begin position="21"/>
        <end position="44"/>
    </location>
</feature>
<evidence type="ECO:0000256" key="1">
    <source>
        <dbReference type="SAM" id="MobiDB-lite"/>
    </source>
</evidence>